<keyword evidence="8" id="KW-0963">Cytoplasm</keyword>
<name>A0A2N7PQK3_9BACT</name>
<dbReference type="Pfam" id="PF01648">
    <property type="entry name" value="ACPS"/>
    <property type="match status" value="1"/>
</dbReference>
<feature type="binding site" evidence="8">
    <location>
        <position position="9"/>
    </location>
    <ligand>
        <name>Mg(2+)</name>
        <dbReference type="ChEBI" id="CHEBI:18420"/>
    </ligand>
</feature>
<evidence type="ECO:0000256" key="8">
    <source>
        <dbReference type="HAMAP-Rule" id="MF_00101"/>
    </source>
</evidence>
<comment type="catalytic activity">
    <reaction evidence="8">
        <text>apo-[ACP] + CoA = holo-[ACP] + adenosine 3',5'-bisphosphate + H(+)</text>
        <dbReference type="Rhea" id="RHEA:12068"/>
        <dbReference type="Rhea" id="RHEA-COMP:9685"/>
        <dbReference type="Rhea" id="RHEA-COMP:9690"/>
        <dbReference type="ChEBI" id="CHEBI:15378"/>
        <dbReference type="ChEBI" id="CHEBI:29999"/>
        <dbReference type="ChEBI" id="CHEBI:57287"/>
        <dbReference type="ChEBI" id="CHEBI:58343"/>
        <dbReference type="ChEBI" id="CHEBI:64479"/>
        <dbReference type="EC" id="2.7.8.7"/>
    </reaction>
</comment>
<comment type="caution">
    <text evidence="10">The sequence shown here is derived from an EMBL/GenBank/DDBJ whole genome shotgun (WGS) entry which is preliminary data.</text>
</comment>
<dbReference type="GO" id="GO:0008897">
    <property type="term" value="F:holo-[acyl-carrier-protein] synthase activity"/>
    <property type="evidence" value="ECO:0007669"/>
    <property type="project" value="UniProtKB-UniRule"/>
</dbReference>
<accession>A0A2N7PQK3</accession>
<evidence type="ECO:0000256" key="4">
    <source>
        <dbReference type="ARBA" id="ARBA00022832"/>
    </source>
</evidence>
<dbReference type="SUPFAM" id="SSF56214">
    <property type="entry name" value="4'-phosphopantetheinyl transferase"/>
    <property type="match status" value="1"/>
</dbReference>
<comment type="function">
    <text evidence="8">Transfers the 4'-phosphopantetheine moiety from coenzyme A to a Ser of acyl-carrier-protein.</text>
</comment>
<dbReference type="NCBIfam" id="TIGR00556">
    <property type="entry name" value="pantethn_trn"/>
    <property type="match status" value="1"/>
</dbReference>
<keyword evidence="2 8" id="KW-0808">Transferase</keyword>
<dbReference type="Proteomes" id="UP000235619">
    <property type="component" value="Unassembled WGS sequence"/>
</dbReference>
<dbReference type="GO" id="GO:0000287">
    <property type="term" value="F:magnesium ion binding"/>
    <property type="evidence" value="ECO:0007669"/>
    <property type="project" value="UniProtKB-UniRule"/>
</dbReference>
<keyword evidence="7 8" id="KW-0275">Fatty acid biosynthesis</keyword>
<evidence type="ECO:0000256" key="7">
    <source>
        <dbReference type="ARBA" id="ARBA00023160"/>
    </source>
</evidence>
<protein>
    <recommendedName>
        <fullName evidence="8">Holo-[acyl-carrier-protein] synthase</fullName>
        <shortName evidence="8">Holo-ACP synthase</shortName>
        <ecNumber evidence="8">2.7.8.7</ecNumber>
    </recommendedName>
    <alternativeName>
        <fullName evidence="8">4'-phosphopantetheinyl transferase AcpS</fullName>
    </alternativeName>
</protein>
<organism evidence="10 12">
    <name type="scientific">Thermodesulfobacterium geofontis</name>
    <dbReference type="NCBI Taxonomy" id="1295609"/>
    <lineage>
        <taxon>Bacteria</taxon>
        <taxon>Pseudomonadati</taxon>
        <taxon>Thermodesulfobacteriota</taxon>
        <taxon>Thermodesulfobacteria</taxon>
        <taxon>Thermodesulfobacteriales</taxon>
        <taxon>Thermodesulfobacteriaceae</taxon>
        <taxon>Thermodesulfobacterium</taxon>
    </lineage>
</organism>
<keyword evidence="4 8" id="KW-0276">Fatty acid metabolism</keyword>
<evidence type="ECO:0000256" key="2">
    <source>
        <dbReference type="ARBA" id="ARBA00022679"/>
    </source>
</evidence>
<keyword evidence="3 8" id="KW-0479">Metal-binding</keyword>
<evidence type="ECO:0000256" key="3">
    <source>
        <dbReference type="ARBA" id="ARBA00022723"/>
    </source>
</evidence>
<dbReference type="Gene3D" id="3.90.470.20">
    <property type="entry name" value="4'-phosphopantetheinyl transferase domain"/>
    <property type="match status" value="1"/>
</dbReference>
<keyword evidence="6 8" id="KW-0443">Lipid metabolism</keyword>
<keyword evidence="1 8" id="KW-0444">Lipid biosynthesis</keyword>
<dbReference type="EMBL" id="PNIK01000001">
    <property type="protein sequence ID" value="PMP69235.1"/>
    <property type="molecule type" value="Genomic_DNA"/>
</dbReference>
<evidence type="ECO:0000313" key="12">
    <source>
        <dbReference type="Proteomes" id="UP000235460"/>
    </source>
</evidence>
<gene>
    <name evidence="8 10" type="primary">acpS</name>
    <name evidence="11" type="ORF">C0169_01585</name>
    <name evidence="10" type="ORF">C0190_00025</name>
</gene>
<evidence type="ECO:0000259" key="9">
    <source>
        <dbReference type="Pfam" id="PF01648"/>
    </source>
</evidence>
<reference evidence="12 13" key="1">
    <citation type="submission" date="2018-01" db="EMBL/GenBank/DDBJ databases">
        <title>Metagenomic assembled genomes from two thermal pools in the Uzon Caldera, Kamchatka, Russia.</title>
        <authorList>
            <person name="Wilkins L."/>
            <person name="Ettinger C."/>
        </authorList>
    </citation>
    <scope>NUCLEOTIDE SEQUENCE [LARGE SCALE GENOMIC DNA]</scope>
    <source>
        <strain evidence="11">ARK-04</strain>
        <strain evidence="10">ZAV-08</strain>
    </source>
</reference>
<dbReference type="AlphaFoldDB" id="A0A2N7PQK3"/>
<dbReference type="InterPro" id="IPR008278">
    <property type="entry name" value="4-PPantetheinyl_Trfase_dom"/>
</dbReference>
<dbReference type="HAMAP" id="MF_00101">
    <property type="entry name" value="AcpS"/>
    <property type="match status" value="1"/>
</dbReference>
<evidence type="ECO:0000256" key="1">
    <source>
        <dbReference type="ARBA" id="ARBA00022516"/>
    </source>
</evidence>
<comment type="similarity">
    <text evidence="8">Belongs to the P-Pant transferase superfamily. AcpS family.</text>
</comment>
<dbReference type="InterPro" id="IPR004568">
    <property type="entry name" value="Ppantetheine-prot_Trfase_dom"/>
</dbReference>
<evidence type="ECO:0000256" key="5">
    <source>
        <dbReference type="ARBA" id="ARBA00022842"/>
    </source>
</evidence>
<evidence type="ECO:0000313" key="13">
    <source>
        <dbReference type="Proteomes" id="UP000235619"/>
    </source>
</evidence>
<sequence length="128" mass="14633">MDLIGIGVDLVHIPRIQKLLDQYGSRFLKKVFSEEEIEYAFKRKNISFHLASAFASKEAFFKALGGYTPFSFREIILKRNFKDGTPFLVLTGKAKEIFQERGGEKIYLALSHENEYTISIVVILGNPK</sequence>
<keyword evidence="5 8" id="KW-0460">Magnesium</keyword>
<evidence type="ECO:0000313" key="10">
    <source>
        <dbReference type="EMBL" id="PMP69235.1"/>
    </source>
</evidence>
<proteinExistence type="inferred from homology"/>
<feature type="domain" description="4'-phosphopantetheinyl transferase" evidence="9">
    <location>
        <begin position="5"/>
        <end position="120"/>
    </location>
</feature>
<comment type="subcellular location">
    <subcellularLocation>
        <location evidence="8">Cytoplasm</location>
    </subcellularLocation>
</comment>
<feature type="binding site" evidence="8">
    <location>
        <position position="58"/>
    </location>
    <ligand>
        <name>Mg(2+)</name>
        <dbReference type="ChEBI" id="CHEBI:18420"/>
    </ligand>
</feature>
<dbReference type="InterPro" id="IPR037143">
    <property type="entry name" value="4-PPantetheinyl_Trfase_dom_sf"/>
</dbReference>
<comment type="cofactor">
    <cofactor evidence="8">
        <name>Mg(2+)</name>
        <dbReference type="ChEBI" id="CHEBI:18420"/>
    </cofactor>
</comment>
<dbReference type="EC" id="2.7.8.7" evidence="8"/>
<dbReference type="GO" id="GO:0005737">
    <property type="term" value="C:cytoplasm"/>
    <property type="evidence" value="ECO:0007669"/>
    <property type="project" value="UniProtKB-SubCell"/>
</dbReference>
<dbReference type="EMBL" id="PNJD01000101">
    <property type="protein sequence ID" value="PMP97917.1"/>
    <property type="molecule type" value="Genomic_DNA"/>
</dbReference>
<dbReference type="NCBIfam" id="TIGR00516">
    <property type="entry name" value="acpS"/>
    <property type="match status" value="1"/>
</dbReference>
<evidence type="ECO:0000256" key="6">
    <source>
        <dbReference type="ARBA" id="ARBA00023098"/>
    </source>
</evidence>
<dbReference type="GO" id="GO:0006633">
    <property type="term" value="P:fatty acid biosynthetic process"/>
    <property type="evidence" value="ECO:0007669"/>
    <property type="project" value="UniProtKB-UniRule"/>
</dbReference>
<evidence type="ECO:0000313" key="11">
    <source>
        <dbReference type="EMBL" id="PMP97917.1"/>
    </source>
</evidence>
<dbReference type="InterPro" id="IPR002582">
    <property type="entry name" value="ACPS"/>
</dbReference>
<dbReference type="Proteomes" id="UP000235460">
    <property type="component" value="Unassembled WGS sequence"/>
</dbReference>